<feature type="region of interest" description="Disordered" evidence="1">
    <location>
        <begin position="1"/>
        <end position="42"/>
    </location>
</feature>
<protein>
    <submittedName>
        <fullName evidence="2">Uncharacterized protein</fullName>
    </submittedName>
</protein>
<accession>A0A165ZP82</accession>
<proteinExistence type="predicted"/>
<name>A0A165ZP82_EXIGL</name>
<sequence>MSATSAEHASIVLDGSHSSEARMRSAVSPSAKGGSHKFMDGAVGGRDADAAVELRRAEMSVATNVSGENADSRRGLYVRCIR</sequence>
<organism evidence="2 3">
    <name type="scientific">Exidia glandulosa HHB12029</name>
    <dbReference type="NCBI Taxonomy" id="1314781"/>
    <lineage>
        <taxon>Eukaryota</taxon>
        <taxon>Fungi</taxon>
        <taxon>Dikarya</taxon>
        <taxon>Basidiomycota</taxon>
        <taxon>Agaricomycotina</taxon>
        <taxon>Agaricomycetes</taxon>
        <taxon>Auriculariales</taxon>
        <taxon>Exidiaceae</taxon>
        <taxon>Exidia</taxon>
    </lineage>
</organism>
<evidence type="ECO:0000256" key="1">
    <source>
        <dbReference type="SAM" id="MobiDB-lite"/>
    </source>
</evidence>
<dbReference type="Proteomes" id="UP000077266">
    <property type="component" value="Unassembled WGS sequence"/>
</dbReference>
<evidence type="ECO:0000313" key="3">
    <source>
        <dbReference type="Proteomes" id="UP000077266"/>
    </source>
</evidence>
<dbReference type="InParanoid" id="A0A165ZP82"/>
<evidence type="ECO:0000313" key="2">
    <source>
        <dbReference type="EMBL" id="KZV84589.1"/>
    </source>
</evidence>
<dbReference type="AlphaFoldDB" id="A0A165ZP82"/>
<gene>
    <name evidence="2" type="ORF">EXIGLDRAFT_726992</name>
</gene>
<dbReference type="EMBL" id="KV426218">
    <property type="protein sequence ID" value="KZV84589.1"/>
    <property type="molecule type" value="Genomic_DNA"/>
</dbReference>
<keyword evidence="3" id="KW-1185">Reference proteome</keyword>
<reference evidence="2 3" key="1">
    <citation type="journal article" date="2016" name="Mol. Biol. Evol.">
        <title>Comparative Genomics of Early-Diverging Mushroom-Forming Fungi Provides Insights into the Origins of Lignocellulose Decay Capabilities.</title>
        <authorList>
            <person name="Nagy L.G."/>
            <person name="Riley R."/>
            <person name="Tritt A."/>
            <person name="Adam C."/>
            <person name="Daum C."/>
            <person name="Floudas D."/>
            <person name="Sun H."/>
            <person name="Yadav J.S."/>
            <person name="Pangilinan J."/>
            <person name="Larsson K.H."/>
            <person name="Matsuura K."/>
            <person name="Barry K."/>
            <person name="Labutti K."/>
            <person name="Kuo R."/>
            <person name="Ohm R.A."/>
            <person name="Bhattacharya S.S."/>
            <person name="Shirouzu T."/>
            <person name="Yoshinaga Y."/>
            <person name="Martin F.M."/>
            <person name="Grigoriev I.V."/>
            <person name="Hibbett D.S."/>
        </authorList>
    </citation>
    <scope>NUCLEOTIDE SEQUENCE [LARGE SCALE GENOMIC DNA]</scope>
    <source>
        <strain evidence="2 3">HHB12029</strain>
    </source>
</reference>